<dbReference type="EMBL" id="KT007001">
    <property type="protein sequence ID" value="AKQ02560.1"/>
    <property type="molecule type" value="Genomic_DNA"/>
</dbReference>
<sequence>MAEDRIGDTWVAEWENQAGSPRQPKSVKVTIKNQPDHDSAMLAASDRGAPYKDFVLVSVYRSV</sequence>
<organism evidence="1">
    <name type="scientific">uncultured Parcubacteria bacterium Rifle_16ft_4_minimus_37658</name>
    <dbReference type="NCBI Taxonomy" id="1665141"/>
    <lineage>
        <taxon>Bacteria</taxon>
        <taxon>Candidatus Parcubacteria</taxon>
        <taxon>environmental samples</taxon>
    </lineage>
</organism>
<name>A0A0H4T771_9BACT</name>
<protein>
    <submittedName>
        <fullName evidence="1">Uncharacterized protein</fullName>
    </submittedName>
</protein>
<dbReference type="AlphaFoldDB" id="A0A0H4T771"/>
<accession>A0A0H4T771</accession>
<reference evidence="1" key="1">
    <citation type="journal article" date="2015" name="ISME J.">
        <title>Aquifer environment selects for microbial species cohorts in sediment and groundwater.</title>
        <authorList>
            <person name="Hug L.A."/>
            <person name="Thomas B.C."/>
            <person name="Brown C.T."/>
            <person name="Frischkorn K.R."/>
            <person name="Williams K.H."/>
            <person name="Tringe S.G."/>
            <person name="Banfield J.F."/>
        </authorList>
    </citation>
    <scope>NUCLEOTIDE SEQUENCE</scope>
</reference>
<proteinExistence type="predicted"/>
<evidence type="ECO:0000313" key="1">
    <source>
        <dbReference type="EMBL" id="AKQ02560.1"/>
    </source>
</evidence>